<accession>A0AAJ1T4G9</accession>
<evidence type="ECO:0000313" key="1">
    <source>
        <dbReference type="EMBL" id="MDQ0214640.1"/>
    </source>
</evidence>
<keyword evidence="2" id="KW-1185">Reference proteome</keyword>
<gene>
    <name evidence="1" type="ORF">J2S13_001037</name>
</gene>
<organism evidence="1 2">
    <name type="scientific">Oikeobacillus pervagus</name>
    <dbReference type="NCBI Taxonomy" id="1325931"/>
    <lineage>
        <taxon>Bacteria</taxon>
        <taxon>Bacillati</taxon>
        <taxon>Bacillota</taxon>
        <taxon>Bacilli</taxon>
        <taxon>Bacillales</taxon>
        <taxon>Bacillaceae</taxon>
        <taxon>Oikeobacillus</taxon>
    </lineage>
</organism>
<dbReference type="Proteomes" id="UP001237207">
    <property type="component" value="Unassembled WGS sequence"/>
</dbReference>
<dbReference type="AlphaFoldDB" id="A0AAJ1T4G9"/>
<comment type="caution">
    <text evidence="1">The sequence shown here is derived from an EMBL/GenBank/DDBJ whole genome shotgun (WGS) entry which is preliminary data.</text>
</comment>
<proteinExistence type="predicted"/>
<protein>
    <submittedName>
        <fullName evidence="1">RDD family membrane protein YckC</fullName>
    </submittedName>
</protein>
<dbReference type="EMBL" id="JAUSUC010000009">
    <property type="protein sequence ID" value="MDQ0214640.1"/>
    <property type="molecule type" value="Genomic_DNA"/>
</dbReference>
<evidence type="ECO:0000313" key="2">
    <source>
        <dbReference type="Proteomes" id="UP001237207"/>
    </source>
</evidence>
<name>A0AAJ1T4G9_9BACI</name>
<sequence>MKIWIGSVLVIALLGVGFWLLLSPSFKKVGDTAQKVKKYIEEDDDGSKH</sequence>
<dbReference type="RefSeq" id="WP_307256624.1">
    <property type="nucleotide sequence ID" value="NZ_JAUSUC010000009.1"/>
</dbReference>
<reference evidence="1" key="1">
    <citation type="submission" date="2023-07" db="EMBL/GenBank/DDBJ databases">
        <title>Genomic Encyclopedia of Type Strains, Phase IV (KMG-IV): sequencing the most valuable type-strain genomes for metagenomic binning, comparative biology and taxonomic classification.</title>
        <authorList>
            <person name="Goeker M."/>
        </authorList>
    </citation>
    <scope>NUCLEOTIDE SEQUENCE</scope>
    <source>
        <strain evidence="1">DSM 23947</strain>
    </source>
</reference>